<organism evidence="1">
    <name type="scientific">Arundo donax</name>
    <name type="common">Giant reed</name>
    <name type="synonym">Donax arundinaceus</name>
    <dbReference type="NCBI Taxonomy" id="35708"/>
    <lineage>
        <taxon>Eukaryota</taxon>
        <taxon>Viridiplantae</taxon>
        <taxon>Streptophyta</taxon>
        <taxon>Embryophyta</taxon>
        <taxon>Tracheophyta</taxon>
        <taxon>Spermatophyta</taxon>
        <taxon>Magnoliopsida</taxon>
        <taxon>Liliopsida</taxon>
        <taxon>Poales</taxon>
        <taxon>Poaceae</taxon>
        <taxon>PACMAD clade</taxon>
        <taxon>Arundinoideae</taxon>
        <taxon>Arundineae</taxon>
        <taxon>Arundo</taxon>
    </lineage>
</organism>
<accession>A0A0A8Y153</accession>
<dbReference type="AlphaFoldDB" id="A0A0A8Y153"/>
<protein>
    <submittedName>
        <fullName evidence="1">Uncharacterized protein</fullName>
    </submittedName>
</protein>
<evidence type="ECO:0000313" key="1">
    <source>
        <dbReference type="EMBL" id="JAD19756.1"/>
    </source>
</evidence>
<dbReference type="EMBL" id="GBRH01278139">
    <property type="protein sequence ID" value="JAD19756.1"/>
    <property type="molecule type" value="Transcribed_RNA"/>
</dbReference>
<name>A0A0A8Y153_ARUDO</name>
<sequence length="38" mass="4140">MSTLRSPLCSPIVGHVSYPRPLSLVHFPTKMTSILVSS</sequence>
<proteinExistence type="predicted"/>
<reference evidence="1" key="2">
    <citation type="journal article" date="2015" name="Data Brief">
        <title>Shoot transcriptome of the giant reed, Arundo donax.</title>
        <authorList>
            <person name="Barrero R.A."/>
            <person name="Guerrero F.D."/>
            <person name="Moolhuijzen P."/>
            <person name="Goolsby J.A."/>
            <person name="Tidwell J."/>
            <person name="Bellgard S.E."/>
            <person name="Bellgard M.I."/>
        </authorList>
    </citation>
    <scope>NUCLEOTIDE SEQUENCE</scope>
    <source>
        <tissue evidence="1">Shoot tissue taken approximately 20 cm above the soil surface</tissue>
    </source>
</reference>
<reference evidence="1" key="1">
    <citation type="submission" date="2014-09" db="EMBL/GenBank/DDBJ databases">
        <authorList>
            <person name="Magalhaes I.L.F."/>
            <person name="Oliveira U."/>
            <person name="Santos F.R."/>
            <person name="Vidigal T.H.D.A."/>
            <person name="Brescovit A.D."/>
            <person name="Santos A.J."/>
        </authorList>
    </citation>
    <scope>NUCLEOTIDE SEQUENCE</scope>
    <source>
        <tissue evidence="1">Shoot tissue taken approximately 20 cm above the soil surface</tissue>
    </source>
</reference>